<organism evidence="2 3">
    <name type="scientific">Prosthecobacter fusiformis</name>
    <dbReference type="NCBI Taxonomy" id="48464"/>
    <lineage>
        <taxon>Bacteria</taxon>
        <taxon>Pseudomonadati</taxon>
        <taxon>Verrucomicrobiota</taxon>
        <taxon>Verrucomicrobiia</taxon>
        <taxon>Verrucomicrobiales</taxon>
        <taxon>Verrucomicrobiaceae</taxon>
        <taxon>Prosthecobacter</taxon>
    </lineage>
</organism>
<comment type="caution">
    <text evidence="2">The sequence shown here is derived from an EMBL/GenBank/DDBJ whole genome shotgun (WGS) entry which is preliminary data.</text>
</comment>
<accession>A0A4R7SQT3</accession>
<dbReference type="AlphaFoldDB" id="A0A4R7SQT3"/>
<reference evidence="2 3" key="1">
    <citation type="submission" date="2019-03" db="EMBL/GenBank/DDBJ databases">
        <title>Genomic Encyclopedia of Archaeal and Bacterial Type Strains, Phase II (KMG-II): from individual species to whole genera.</title>
        <authorList>
            <person name="Goeker M."/>
        </authorList>
    </citation>
    <scope>NUCLEOTIDE SEQUENCE [LARGE SCALE GENOMIC DNA]</scope>
    <source>
        <strain evidence="2 3">ATCC 25309</strain>
    </source>
</reference>
<dbReference type="InterPro" id="IPR041673">
    <property type="entry name" value="TetR_C_23"/>
</dbReference>
<dbReference type="RefSeq" id="WP_133792958.1">
    <property type="nucleotide sequence ID" value="NZ_SOCA01000001.1"/>
</dbReference>
<dbReference type="Gene3D" id="1.10.357.10">
    <property type="entry name" value="Tetracycline Repressor, domain 2"/>
    <property type="match status" value="1"/>
</dbReference>
<evidence type="ECO:0000259" key="1">
    <source>
        <dbReference type="Pfam" id="PF17931"/>
    </source>
</evidence>
<protein>
    <submittedName>
        <fullName evidence="2">AcrR family transcriptional regulator</fullName>
    </submittedName>
</protein>
<keyword evidence="3" id="KW-1185">Reference proteome</keyword>
<evidence type="ECO:0000313" key="3">
    <source>
        <dbReference type="Proteomes" id="UP000295662"/>
    </source>
</evidence>
<dbReference type="EMBL" id="SOCA01000001">
    <property type="protein sequence ID" value="TDU80969.1"/>
    <property type="molecule type" value="Genomic_DNA"/>
</dbReference>
<name>A0A4R7SQT3_9BACT</name>
<proteinExistence type="predicted"/>
<gene>
    <name evidence="2" type="ORF">EI77_00271</name>
</gene>
<dbReference type="InterPro" id="IPR036271">
    <property type="entry name" value="Tet_transcr_reg_TetR-rel_C_sf"/>
</dbReference>
<evidence type="ECO:0000313" key="2">
    <source>
        <dbReference type="EMBL" id="TDU80969.1"/>
    </source>
</evidence>
<feature type="domain" description="Tetracyclin repressor-like C-terminal" evidence="1">
    <location>
        <begin position="87"/>
        <end position="212"/>
    </location>
</feature>
<dbReference type="Proteomes" id="UP000295662">
    <property type="component" value="Unassembled WGS sequence"/>
</dbReference>
<dbReference type="Pfam" id="PF17931">
    <property type="entry name" value="TetR_C_23"/>
    <property type="match status" value="1"/>
</dbReference>
<dbReference type="SUPFAM" id="SSF48498">
    <property type="entry name" value="Tetracyclin repressor-like, C-terminal domain"/>
    <property type="match status" value="1"/>
</dbReference>
<dbReference type="OrthoDB" id="193110at2"/>
<sequence>MDEHSHELPPLRQRIEEAYLHEFRAEGRPPVSVYRLCQGLGITEREFFGEYSSLEAVERQWWRGVMDKVIHSVESGPEWQEFSARQRMLAFMFGFAEASLDHRSLLFLRLGQVMPIKPVPEWTALEERYEEFVNGILMHGRNRGEIMARGPLSSTYPKVLRLLLRSVVAFHLKDDSPKFERTDAFIEKSVTVLFDLMGRQALDSGFDLMRFLLPGGLKRA</sequence>